<protein>
    <submittedName>
        <fullName evidence="1">Uncharacterized protein</fullName>
    </submittedName>
</protein>
<reference evidence="1" key="1">
    <citation type="journal article" date="2019" name="PLoS Negl. Trop. Dis.">
        <title>Revisiting the worldwide diversity of Leptospira species in the environment.</title>
        <authorList>
            <person name="Vincent A.T."/>
            <person name="Schiettekatte O."/>
            <person name="Bourhy P."/>
            <person name="Veyrier F.J."/>
            <person name="Picardeau M."/>
        </authorList>
    </citation>
    <scope>NUCLEOTIDE SEQUENCE [LARGE SCALE GENOMIC DNA]</scope>
    <source>
        <strain evidence="1">201702476</strain>
    </source>
</reference>
<name>A0A4V6QM79_9LEPT</name>
<keyword evidence="2" id="KW-1185">Reference proteome</keyword>
<dbReference type="Proteomes" id="UP000297693">
    <property type="component" value="Unassembled WGS sequence"/>
</dbReference>
<organism evidence="1 2">
    <name type="scientific">Leptospira ognonensis</name>
    <dbReference type="NCBI Taxonomy" id="2484945"/>
    <lineage>
        <taxon>Bacteria</taxon>
        <taxon>Pseudomonadati</taxon>
        <taxon>Spirochaetota</taxon>
        <taxon>Spirochaetia</taxon>
        <taxon>Leptospirales</taxon>
        <taxon>Leptospiraceae</taxon>
        <taxon>Leptospira</taxon>
    </lineage>
</organism>
<dbReference type="EMBL" id="RQGD01000012">
    <property type="protein sequence ID" value="TGL62041.1"/>
    <property type="molecule type" value="Genomic_DNA"/>
</dbReference>
<sequence>MDSEINNCLKKIDSLSKNQKAAYYELMGHELTIIIRSIWSDQVIDPEEKLERIKWINEIQHRIISKISHLRREIDWDDSDIMEMIHFYIEKKSEIRQEVYNAILRSLNVALNKEK</sequence>
<evidence type="ECO:0000313" key="2">
    <source>
        <dbReference type="Proteomes" id="UP000297693"/>
    </source>
</evidence>
<comment type="caution">
    <text evidence="1">The sequence shown here is derived from an EMBL/GenBank/DDBJ whole genome shotgun (WGS) entry which is preliminary data.</text>
</comment>
<accession>A0A4V6QM79</accession>
<dbReference type="AlphaFoldDB" id="A0A4V6QM79"/>
<gene>
    <name evidence="1" type="ORF">EHQ58_03760</name>
</gene>
<dbReference type="OrthoDB" id="667815at2"/>
<evidence type="ECO:0000313" key="1">
    <source>
        <dbReference type="EMBL" id="TGL62041.1"/>
    </source>
</evidence>
<dbReference type="RefSeq" id="WP_135622160.1">
    <property type="nucleotide sequence ID" value="NZ_RQGD01000012.1"/>
</dbReference>
<proteinExistence type="predicted"/>